<keyword evidence="15" id="KW-0482">Metalloprotease</keyword>
<evidence type="ECO:0000256" key="14">
    <source>
        <dbReference type="ARBA" id="ARBA00023034"/>
    </source>
</evidence>
<dbReference type="RefSeq" id="WP_188763751.1">
    <property type="nucleotide sequence ID" value="NZ_BMJM01000012.1"/>
</dbReference>
<gene>
    <name evidence="23" type="ORF">GCM10011529_27740</name>
</gene>
<evidence type="ECO:0000256" key="15">
    <source>
        <dbReference type="ARBA" id="ARBA00023049"/>
    </source>
</evidence>
<keyword evidence="23" id="KW-0031">Aminopeptidase</keyword>
<organism evidence="23 24">
    <name type="scientific">Sandarakinorhabdus glacialis</name>
    <dbReference type="NCBI Taxonomy" id="1614636"/>
    <lineage>
        <taxon>Bacteria</taxon>
        <taxon>Pseudomonadati</taxon>
        <taxon>Pseudomonadota</taxon>
        <taxon>Alphaproteobacteria</taxon>
        <taxon>Sphingomonadales</taxon>
        <taxon>Sphingosinicellaceae</taxon>
        <taxon>Sandarakinorhabdus</taxon>
    </lineage>
</organism>
<feature type="chain" id="PRO_5037112731" description="Carboxypeptidase Q" evidence="21">
    <location>
        <begin position="19"/>
        <end position="451"/>
    </location>
</feature>
<name>A0A917A054_9SPHN</name>
<evidence type="ECO:0000256" key="6">
    <source>
        <dbReference type="ARBA" id="ARBA00022525"/>
    </source>
</evidence>
<evidence type="ECO:0000256" key="8">
    <source>
        <dbReference type="ARBA" id="ARBA00022670"/>
    </source>
</evidence>
<evidence type="ECO:0000256" key="10">
    <source>
        <dbReference type="ARBA" id="ARBA00022729"/>
    </source>
</evidence>
<evidence type="ECO:0000256" key="17">
    <source>
        <dbReference type="ARBA" id="ARBA00023180"/>
    </source>
</evidence>
<evidence type="ECO:0000259" key="22">
    <source>
        <dbReference type="Pfam" id="PF04389"/>
    </source>
</evidence>
<dbReference type="GO" id="GO:0005764">
    <property type="term" value="C:lysosome"/>
    <property type="evidence" value="ECO:0007669"/>
    <property type="project" value="UniProtKB-SubCell"/>
</dbReference>
<reference evidence="23" key="2">
    <citation type="submission" date="2020-09" db="EMBL/GenBank/DDBJ databases">
        <authorList>
            <person name="Sun Q."/>
            <person name="Zhou Y."/>
        </authorList>
    </citation>
    <scope>NUCLEOTIDE SEQUENCE</scope>
    <source>
        <strain evidence="23">CGMCC 1.15519</strain>
    </source>
</reference>
<evidence type="ECO:0000256" key="13">
    <source>
        <dbReference type="ARBA" id="ARBA00022833"/>
    </source>
</evidence>
<keyword evidence="17" id="KW-0325">Glycoprotein</keyword>
<feature type="signal peptide" evidence="21">
    <location>
        <begin position="1"/>
        <end position="18"/>
    </location>
</feature>
<dbReference type="GO" id="GO:0004180">
    <property type="term" value="F:carboxypeptidase activity"/>
    <property type="evidence" value="ECO:0007669"/>
    <property type="project" value="UniProtKB-KW"/>
</dbReference>
<evidence type="ECO:0000313" key="24">
    <source>
        <dbReference type="Proteomes" id="UP000635071"/>
    </source>
</evidence>
<dbReference type="AlphaFoldDB" id="A0A917A054"/>
<keyword evidence="10 21" id="KW-0732">Signal</keyword>
<evidence type="ECO:0000256" key="3">
    <source>
        <dbReference type="ARBA" id="ARBA00004555"/>
    </source>
</evidence>
<keyword evidence="24" id="KW-1185">Reference proteome</keyword>
<keyword evidence="9" id="KW-0479">Metal-binding</keyword>
<keyword evidence="12" id="KW-0256">Endoplasmic reticulum</keyword>
<dbReference type="InterPro" id="IPR039866">
    <property type="entry name" value="CPQ"/>
</dbReference>
<dbReference type="GO" id="GO:0005576">
    <property type="term" value="C:extracellular region"/>
    <property type="evidence" value="ECO:0007669"/>
    <property type="project" value="UniProtKB-SubCell"/>
</dbReference>
<keyword evidence="8" id="KW-0645">Protease</keyword>
<comment type="subcellular location">
    <subcellularLocation>
        <location evidence="1">Endoplasmic reticulum</location>
    </subcellularLocation>
    <subcellularLocation>
        <location evidence="3">Golgi apparatus</location>
    </subcellularLocation>
    <subcellularLocation>
        <location evidence="2">Lysosome</location>
    </subcellularLocation>
    <subcellularLocation>
        <location evidence="4">Secreted</location>
    </subcellularLocation>
</comment>
<keyword evidence="16" id="KW-0865">Zymogen</keyword>
<protein>
    <recommendedName>
        <fullName evidence="5">Carboxypeptidase Q</fullName>
    </recommendedName>
    <alternativeName>
        <fullName evidence="20">Plasma glutamate carboxypeptidase</fullName>
    </alternativeName>
</protein>
<keyword evidence="7" id="KW-0121">Carboxypeptidase</keyword>
<evidence type="ECO:0000256" key="5">
    <source>
        <dbReference type="ARBA" id="ARBA00014116"/>
    </source>
</evidence>
<keyword evidence="18" id="KW-0458">Lysosome</keyword>
<dbReference type="GO" id="GO:0006508">
    <property type="term" value="P:proteolysis"/>
    <property type="evidence" value="ECO:0007669"/>
    <property type="project" value="UniProtKB-KW"/>
</dbReference>
<evidence type="ECO:0000256" key="1">
    <source>
        <dbReference type="ARBA" id="ARBA00004240"/>
    </source>
</evidence>
<dbReference type="Gene3D" id="3.50.30.30">
    <property type="match status" value="1"/>
</dbReference>
<dbReference type="Proteomes" id="UP000635071">
    <property type="component" value="Unassembled WGS sequence"/>
</dbReference>
<evidence type="ECO:0000256" key="12">
    <source>
        <dbReference type="ARBA" id="ARBA00022824"/>
    </source>
</evidence>
<keyword evidence="11" id="KW-0378">Hydrolase</keyword>
<dbReference type="GO" id="GO:0046872">
    <property type="term" value="F:metal ion binding"/>
    <property type="evidence" value="ECO:0007669"/>
    <property type="project" value="UniProtKB-KW"/>
</dbReference>
<evidence type="ECO:0000256" key="21">
    <source>
        <dbReference type="SAM" id="SignalP"/>
    </source>
</evidence>
<keyword evidence="14" id="KW-0333">Golgi apparatus</keyword>
<dbReference type="PANTHER" id="PTHR12053">
    <property type="entry name" value="PROTEASE FAMILY M28 PLASMA GLUTAMATE CARBOXYPEPTIDASE-RELATED"/>
    <property type="match status" value="1"/>
</dbReference>
<feature type="domain" description="Peptidase M28" evidence="22">
    <location>
        <begin position="251"/>
        <end position="435"/>
    </location>
</feature>
<dbReference type="GO" id="GO:0070573">
    <property type="term" value="F:metallodipeptidase activity"/>
    <property type="evidence" value="ECO:0007669"/>
    <property type="project" value="InterPro"/>
</dbReference>
<sequence length="451" mass="47015">MFRPLTLALLITATPVLAADRLTQAATLRDTALARSEAFPLLEDLTTRVGPRLAGTPAEQRGRDWAIAAMKAAGLVNIKTEPFPLPVWERGVESAEIVGSHPQKLAIAALGYSGATPPQGITAPIAYFASYQALQDAAPGSIAGKIAFIDHRMAVTQDGSSYGSNGAVRRSGPALAQSKGAVAVLIRSVGTDSHRNPHTGGTVAAPGVAAIPSAALSLPDAEQLARLVKLGPVSVKFISTPRFDPNGQSANVSGEIPGTSGEVIVIGGHLDSWDLGTGTIDDGAGMAITLTAAKTIKAARLKPRRTIRVVFWGAEEFGLWGGRAYAEAHKAENIVLAAESDFGADRVWRIASNVADTGLPLIAEIGTVLAPLGIAPASDNKSGGGPDVGPMRPNGVGILDLEQDGTRYFDLHHTPDDTLDKVDRAQLDQNVAAWTAAIWLAASDDRPLRTK</sequence>
<keyword evidence="6" id="KW-0964">Secreted</keyword>
<reference evidence="23" key="1">
    <citation type="journal article" date="2014" name="Int. J. Syst. Evol. Microbiol.">
        <title>Complete genome sequence of Corynebacterium casei LMG S-19264T (=DSM 44701T), isolated from a smear-ripened cheese.</title>
        <authorList>
            <consortium name="US DOE Joint Genome Institute (JGI-PGF)"/>
            <person name="Walter F."/>
            <person name="Albersmeier A."/>
            <person name="Kalinowski J."/>
            <person name="Ruckert C."/>
        </authorList>
    </citation>
    <scope>NUCLEOTIDE SEQUENCE</scope>
    <source>
        <strain evidence="23">CGMCC 1.15519</strain>
    </source>
</reference>
<evidence type="ECO:0000256" key="4">
    <source>
        <dbReference type="ARBA" id="ARBA00004613"/>
    </source>
</evidence>
<evidence type="ECO:0000256" key="9">
    <source>
        <dbReference type="ARBA" id="ARBA00022723"/>
    </source>
</evidence>
<dbReference type="SUPFAM" id="SSF53187">
    <property type="entry name" value="Zn-dependent exopeptidases"/>
    <property type="match status" value="1"/>
</dbReference>
<accession>A0A917A054</accession>
<evidence type="ECO:0000256" key="19">
    <source>
        <dbReference type="ARBA" id="ARBA00025833"/>
    </source>
</evidence>
<evidence type="ECO:0000313" key="23">
    <source>
        <dbReference type="EMBL" id="GGE19602.1"/>
    </source>
</evidence>
<dbReference type="EMBL" id="BMJM01000012">
    <property type="protein sequence ID" value="GGE19602.1"/>
    <property type="molecule type" value="Genomic_DNA"/>
</dbReference>
<keyword evidence="13" id="KW-0862">Zinc</keyword>
<dbReference type="InterPro" id="IPR007484">
    <property type="entry name" value="Peptidase_M28"/>
</dbReference>
<dbReference type="Pfam" id="PF04389">
    <property type="entry name" value="Peptidase_M28"/>
    <property type="match status" value="1"/>
</dbReference>
<dbReference type="PANTHER" id="PTHR12053:SF3">
    <property type="entry name" value="CARBOXYPEPTIDASE Q"/>
    <property type="match status" value="1"/>
</dbReference>
<comment type="caution">
    <text evidence="23">The sequence shown here is derived from an EMBL/GenBank/DDBJ whole genome shotgun (WGS) entry which is preliminary data.</text>
</comment>
<comment type="subunit">
    <text evidence="19">Homodimer. The monomeric form is inactive while the homodimer is active.</text>
</comment>
<evidence type="ECO:0000256" key="18">
    <source>
        <dbReference type="ARBA" id="ARBA00023228"/>
    </source>
</evidence>
<dbReference type="GO" id="GO:0004177">
    <property type="term" value="F:aminopeptidase activity"/>
    <property type="evidence" value="ECO:0007669"/>
    <property type="project" value="UniProtKB-KW"/>
</dbReference>
<evidence type="ECO:0000256" key="2">
    <source>
        <dbReference type="ARBA" id="ARBA00004371"/>
    </source>
</evidence>
<dbReference type="Gene3D" id="3.40.630.10">
    <property type="entry name" value="Zn peptidases"/>
    <property type="match status" value="1"/>
</dbReference>
<evidence type="ECO:0000256" key="11">
    <source>
        <dbReference type="ARBA" id="ARBA00022801"/>
    </source>
</evidence>
<proteinExistence type="predicted"/>
<evidence type="ECO:0000256" key="20">
    <source>
        <dbReference type="ARBA" id="ARBA00033328"/>
    </source>
</evidence>
<evidence type="ECO:0000256" key="7">
    <source>
        <dbReference type="ARBA" id="ARBA00022645"/>
    </source>
</evidence>
<evidence type="ECO:0000256" key="16">
    <source>
        <dbReference type="ARBA" id="ARBA00023145"/>
    </source>
</evidence>